<gene>
    <name evidence="1" type="ORF">PAXRUDRAFT_133152</name>
</gene>
<dbReference type="Proteomes" id="UP000054538">
    <property type="component" value="Unassembled WGS sequence"/>
</dbReference>
<evidence type="ECO:0000313" key="2">
    <source>
        <dbReference type="Proteomes" id="UP000054538"/>
    </source>
</evidence>
<reference evidence="2" key="2">
    <citation type="submission" date="2015-01" db="EMBL/GenBank/DDBJ databases">
        <title>Evolutionary Origins and Diversification of the Mycorrhizal Mutualists.</title>
        <authorList>
            <consortium name="DOE Joint Genome Institute"/>
            <consortium name="Mycorrhizal Genomics Consortium"/>
            <person name="Kohler A."/>
            <person name="Kuo A."/>
            <person name="Nagy L.G."/>
            <person name="Floudas D."/>
            <person name="Copeland A."/>
            <person name="Barry K.W."/>
            <person name="Cichocki N."/>
            <person name="Veneault-Fourrey C."/>
            <person name="LaButti K."/>
            <person name="Lindquist E.A."/>
            <person name="Lipzen A."/>
            <person name="Lundell T."/>
            <person name="Morin E."/>
            <person name="Murat C."/>
            <person name="Riley R."/>
            <person name="Ohm R."/>
            <person name="Sun H."/>
            <person name="Tunlid A."/>
            <person name="Henrissat B."/>
            <person name="Grigoriev I.V."/>
            <person name="Hibbett D.S."/>
            <person name="Martin F."/>
        </authorList>
    </citation>
    <scope>NUCLEOTIDE SEQUENCE [LARGE SCALE GENOMIC DNA]</scope>
    <source>
        <strain evidence="2">Ve08.2h10</strain>
    </source>
</reference>
<dbReference type="AlphaFoldDB" id="A0A0D0DVK5"/>
<organism evidence="1 2">
    <name type="scientific">Paxillus rubicundulus Ve08.2h10</name>
    <dbReference type="NCBI Taxonomy" id="930991"/>
    <lineage>
        <taxon>Eukaryota</taxon>
        <taxon>Fungi</taxon>
        <taxon>Dikarya</taxon>
        <taxon>Basidiomycota</taxon>
        <taxon>Agaricomycotina</taxon>
        <taxon>Agaricomycetes</taxon>
        <taxon>Agaricomycetidae</taxon>
        <taxon>Boletales</taxon>
        <taxon>Paxilineae</taxon>
        <taxon>Paxillaceae</taxon>
        <taxon>Paxillus</taxon>
    </lineage>
</organism>
<sequence>MRILSLALYPADLRAISTIDFEGLTGVFEKPMWSKLDEVRVVISNKGEYGLGRAAIERLNALNERGVLKINVGFDEREVL</sequence>
<name>A0A0D0DVK5_9AGAM</name>
<protein>
    <submittedName>
        <fullName evidence="1">Uncharacterized protein</fullName>
    </submittedName>
</protein>
<dbReference type="EMBL" id="KN824876">
    <property type="protein sequence ID" value="KIK98908.1"/>
    <property type="molecule type" value="Genomic_DNA"/>
</dbReference>
<accession>A0A0D0DVK5</accession>
<keyword evidence="2" id="KW-1185">Reference proteome</keyword>
<dbReference type="HOGENOM" id="CLU_2590474_0_0_1"/>
<proteinExistence type="predicted"/>
<dbReference type="OrthoDB" id="2789810at2759"/>
<dbReference type="STRING" id="930991.A0A0D0DVK5"/>
<dbReference type="InParanoid" id="A0A0D0DVK5"/>
<evidence type="ECO:0000313" key="1">
    <source>
        <dbReference type="EMBL" id="KIK98908.1"/>
    </source>
</evidence>
<reference evidence="1 2" key="1">
    <citation type="submission" date="2014-04" db="EMBL/GenBank/DDBJ databases">
        <authorList>
            <consortium name="DOE Joint Genome Institute"/>
            <person name="Kuo A."/>
            <person name="Kohler A."/>
            <person name="Jargeat P."/>
            <person name="Nagy L.G."/>
            <person name="Floudas D."/>
            <person name="Copeland A."/>
            <person name="Barry K.W."/>
            <person name="Cichocki N."/>
            <person name="Veneault-Fourrey C."/>
            <person name="LaButti K."/>
            <person name="Lindquist E.A."/>
            <person name="Lipzen A."/>
            <person name="Lundell T."/>
            <person name="Morin E."/>
            <person name="Murat C."/>
            <person name="Sun H."/>
            <person name="Tunlid A."/>
            <person name="Henrissat B."/>
            <person name="Grigoriev I.V."/>
            <person name="Hibbett D.S."/>
            <person name="Martin F."/>
            <person name="Nordberg H.P."/>
            <person name="Cantor M.N."/>
            <person name="Hua S.X."/>
        </authorList>
    </citation>
    <scope>NUCLEOTIDE SEQUENCE [LARGE SCALE GENOMIC DNA]</scope>
    <source>
        <strain evidence="1 2">Ve08.2h10</strain>
    </source>
</reference>